<evidence type="ECO:0000256" key="2">
    <source>
        <dbReference type="SAM" id="MobiDB-lite"/>
    </source>
</evidence>
<feature type="compositionally biased region" description="Polar residues" evidence="2">
    <location>
        <begin position="273"/>
        <end position="297"/>
    </location>
</feature>
<evidence type="ECO:0000313" key="4">
    <source>
        <dbReference type="Proteomes" id="UP000653565"/>
    </source>
</evidence>
<feature type="region of interest" description="Disordered" evidence="2">
    <location>
        <begin position="259"/>
        <end position="324"/>
    </location>
</feature>
<dbReference type="GO" id="GO:0019888">
    <property type="term" value="F:protein phosphatase regulator activity"/>
    <property type="evidence" value="ECO:0007669"/>
    <property type="project" value="InterPro"/>
</dbReference>
<dbReference type="GO" id="GO:0005634">
    <property type="term" value="C:nucleus"/>
    <property type="evidence" value="ECO:0007669"/>
    <property type="project" value="TreeGrafter"/>
</dbReference>
<feature type="compositionally biased region" description="Low complexity" evidence="2">
    <location>
        <begin position="86"/>
        <end position="96"/>
    </location>
</feature>
<feature type="compositionally biased region" description="Low complexity" evidence="2">
    <location>
        <begin position="259"/>
        <end position="272"/>
    </location>
</feature>
<dbReference type="PANTHER" id="PTHR16487:SF0">
    <property type="entry name" value="PROTEIN PHOSPHATASE 4 REGULATORY SUBUNIT 2-RELATED"/>
    <property type="match status" value="1"/>
</dbReference>
<sequence>MSLDEESLETVANGGSMDYYKWPGMVEPLLERLEHNVYNAFPMPKFHVEPQSPAAQQQPSSYSQEPNSVPPSSNKENTPPTETENPSQSTIPASAATPPPSGERVPDSKPQSFVDSSTDTLPPPLMLLLDSIKSTLKTFFASKPPHTIQRLAELVLRPNAHYRTLPAYLRAVDRVVSVTSTADIFPLQTEPSAGQVNGVLNGGGHSFMFPDHAPGSDESLGGALLTPIPWLTGASSPGNDGGATLSEGLVPGDSLSLVAQTSQPAQVQQQVQGDNASNPTAQGQSSETTAENETMGGTSPPPADSSEEIPHARGPPILGVEDMGLQDGKGVEMTLAQNANALADRSSAQAEQPTSTAEEQTENQEPASRANTDNDGDIQLDDAKEAGESAPAATATAAAEATETPEATQDKNV</sequence>
<dbReference type="InterPro" id="IPR015267">
    <property type="entry name" value="PPP4R2"/>
</dbReference>
<evidence type="ECO:0008006" key="5">
    <source>
        <dbReference type="Google" id="ProtNLM"/>
    </source>
</evidence>
<comment type="caution">
    <text evidence="3">The sequence shown here is derived from an EMBL/GenBank/DDBJ whole genome shotgun (WGS) entry which is preliminary data.</text>
</comment>
<name>A0A8H4GQF8_9EURO</name>
<accession>A0A8H4GQF8</accession>
<dbReference type="PANTHER" id="PTHR16487">
    <property type="entry name" value="PPP4R2-RELATED PROTEIN"/>
    <property type="match status" value="1"/>
</dbReference>
<reference evidence="3" key="1">
    <citation type="journal article" date="2020" name="bioRxiv">
        <title>Genomic and phenotypic heterogeneity of clinical isolates of the human pathogens Aspergillus fumigatus, Aspergillus lentulus and Aspergillus fumigatiaffinis.</title>
        <authorList>
            <person name="dos Santos R.A.C."/>
            <person name="Steenwyk J.L."/>
            <person name="Rivero-Menendez O."/>
            <person name="Mead M.E."/>
            <person name="Silva L.P."/>
            <person name="Bastos R.W."/>
            <person name="Alastruey-Izquierdo A."/>
            <person name="Goldman G.H."/>
            <person name="Rokas A."/>
        </authorList>
    </citation>
    <scope>NUCLEOTIDE SEQUENCE</scope>
    <source>
        <strain evidence="3">CNM-CM6805</strain>
    </source>
</reference>
<feature type="region of interest" description="Disordered" evidence="2">
    <location>
        <begin position="341"/>
        <end position="413"/>
    </location>
</feature>
<feature type="region of interest" description="Disordered" evidence="2">
    <location>
        <begin position="44"/>
        <end position="120"/>
    </location>
</feature>
<dbReference type="EMBL" id="JAAAPX010000262">
    <property type="protein sequence ID" value="KAF4226238.1"/>
    <property type="molecule type" value="Genomic_DNA"/>
</dbReference>
<dbReference type="GO" id="GO:0005737">
    <property type="term" value="C:cytoplasm"/>
    <property type="evidence" value="ECO:0007669"/>
    <property type="project" value="TreeGrafter"/>
</dbReference>
<dbReference type="AlphaFoldDB" id="A0A8H4GQF8"/>
<feature type="compositionally biased region" description="Low complexity" evidence="2">
    <location>
        <begin position="388"/>
        <end position="407"/>
    </location>
</feature>
<feature type="compositionally biased region" description="Polar residues" evidence="2">
    <location>
        <begin position="70"/>
        <end position="85"/>
    </location>
</feature>
<evidence type="ECO:0000313" key="3">
    <source>
        <dbReference type="EMBL" id="KAF4226238.1"/>
    </source>
</evidence>
<protein>
    <recommendedName>
        <fullName evidence="5">Protein phosphatase 4 core regulatory subunit R2</fullName>
    </recommendedName>
</protein>
<dbReference type="GO" id="GO:0030289">
    <property type="term" value="C:protein phosphatase 4 complex"/>
    <property type="evidence" value="ECO:0007669"/>
    <property type="project" value="InterPro"/>
</dbReference>
<proteinExistence type="inferred from homology"/>
<reference evidence="3" key="2">
    <citation type="submission" date="2020-04" db="EMBL/GenBank/DDBJ databases">
        <authorList>
            <person name="Santos R.A.C."/>
            <person name="Steenwyk J.L."/>
            <person name="Rivero-Menendez O."/>
            <person name="Mead M.E."/>
            <person name="Silva L.P."/>
            <person name="Bastos R.W."/>
            <person name="Alastruey-Izquierdo A."/>
            <person name="Goldman G.H."/>
            <person name="Rokas A."/>
        </authorList>
    </citation>
    <scope>NUCLEOTIDE SEQUENCE</scope>
    <source>
        <strain evidence="3">CNM-CM6805</strain>
    </source>
</reference>
<evidence type="ECO:0000256" key="1">
    <source>
        <dbReference type="ARBA" id="ARBA00009207"/>
    </source>
</evidence>
<feature type="compositionally biased region" description="Polar residues" evidence="2">
    <location>
        <begin position="341"/>
        <end position="373"/>
    </location>
</feature>
<feature type="compositionally biased region" description="Low complexity" evidence="2">
    <location>
        <begin position="49"/>
        <end position="66"/>
    </location>
</feature>
<comment type="similarity">
    <text evidence="1">Belongs to the PPP4R2 family.</text>
</comment>
<dbReference type="Proteomes" id="UP000653565">
    <property type="component" value="Unassembled WGS sequence"/>
</dbReference>
<dbReference type="Pfam" id="PF09184">
    <property type="entry name" value="PPP4R2"/>
    <property type="match status" value="1"/>
</dbReference>
<gene>
    <name evidence="3" type="ORF">CNMCM6805_004885</name>
</gene>
<feature type="compositionally biased region" description="Polar residues" evidence="2">
    <location>
        <begin position="109"/>
        <end position="120"/>
    </location>
</feature>
<keyword evidence="4" id="KW-1185">Reference proteome</keyword>
<organism evidence="3 4">
    <name type="scientific">Aspergillus fumigatiaffinis</name>
    <dbReference type="NCBI Taxonomy" id="340414"/>
    <lineage>
        <taxon>Eukaryota</taxon>
        <taxon>Fungi</taxon>
        <taxon>Dikarya</taxon>
        <taxon>Ascomycota</taxon>
        <taxon>Pezizomycotina</taxon>
        <taxon>Eurotiomycetes</taxon>
        <taxon>Eurotiomycetidae</taxon>
        <taxon>Eurotiales</taxon>
        <taxon>Aspergillaceae</taxon>
        <taxon>Aspergillus</taxon>
        <taxon>Aspergillus subgen. Fumigati</taxon>
    </lineage>
</organism>